<evidence type="ECO:0000256" key="1">
    <source>
        <dbReference type="SAM" id="Phobius"/>
    </source>
</evidence>
<organism evidence="2 3">
    <name type="scientific">Thermoproteota archaeon</name>
    <dbReference type="NCBI Taxonomy" id="2056631"/>
    <lineage>
        <taxon>Archaea</taxon>
        <taxon>Thermoproteota</taxon>
    </lineage>
</organism>
<proteinExistence type="predicted"/>
<dbReference type="Proteomes" id="UP000268446">
    <property type="component" value="Unassembled WGS sequence"/>
</dbReference>
<dbReference type="AlphaFoldDB" id="A0A497EVW0"/>
<dbReference type="EMBL" id="QMQZ01000051">
    <property type="protein sequence ID" value="RLE51513.1"/>
    <property type="molecule type" value="Genomic_DNA"/>
</dbReference>
<name>A0A497EVW0_9CREN</name>
<keyword evidence="1" id="KW-1133">Transmembrane helix</keyword>
<comment type="caution">
    <text evidence="2">The sequence shown here is derived from an EMBL/GenBank/DDBJ whole genome shotgun (WGS) entry which is preliminary data.</text>
</comment>
<feature type="transmembrane region" description="Helical" evidence="1">
    <location>
        <begin position="12"/>
        <end position="33"/>
    </location>
</feature>
<gene>
    <name evidence="2" type="ORF">DRJ20_02020</name>
</gene>
<sequence length="133" mass="15104">MNSKGSSTVLGALLFIIIAISVASFTFSLSLDYQKKWKDYLKRQELRQREKIEIVSVENVGLDTYIKVINIGGEAVKIAAVYINHRLIEVLDEFYIPSGSERTIIIKNFNIEQGDYIKITTDRGNFATYYVTG</sequence>
<keyword evidence="1" id="KW-0472">Membrane</keyword>
<keyword evidence="1" id="KW-0812">Transmembrane</keyword>
<evidence type="ECO:0008006" key="4">
    <source>
        <dbReference type="Google" id="ProtNLM"/>
    </source>
</evidence>
<evidence type="ECO:0000313" key="3">
    <source>
        <dbReference type="Proteomes" id="UP000268446"/>
    </source>
</evidence>
<reference evidence="2 3" key="1">
    <citation type="submission" date="2018-06" db="EMBL/GenBank/DDBJ databases">
        <title>Extensive metabolic versatility and redundancy in microbially diverse, dynamic hydrothermal sediments.</title>
        <authorList>
            <person name="Dombrowski N."/>
            <person name="Teske A."/>
            <person name="Baker B.J."/>
        </authorList>
    </citation>
    <scope>NUCLEOTIDE SEQUENCE [LARGE SCALE GENOMIC DNA]</scope>
    <source>
        <strain evidence="2">B29_G17</strain>
    </source>
</reference>
<accession>A0A497EVW0</accession>
<protein>
    <recommendedName>
        <fullName evidence="4">Flagellar biosynthesis protein FlaG</fullName>
    </recommendedName>
</protein>
<evidence type="ECO:0000313" key="2">
    <source>
        <dbReference type="EMBL" id="RLE51513.1"/>
    </source>
</evidence>